<organism evidence="2 3">
    <name type="scientific">Rothia kristinae</name>
    <dbReference type="NCBI Taxonomy" id="37923"/>
    <lineage>
        <taxon>Bacteria</taxon>
        <taxon>Bacillati</taxon>
        <taxon>Actinomycetota</taxon>
        <taxon>Actinomycetes</taxon>
        <taxon>Micrococcales</taxon>
        <taxon>Micrococcaceae</taxon>
        <taxon>Rothia</taxon>
    </lineage>
</organism>
<dbReference type="EMBL" id="CP066078">
    <property type="protein sequence ID" value="QQC59957.1"/>
    <property type="molecule type" value="Genomic_DNA"/>
</dbReference>
<dbReference type="AlphaFoldDB" id="A0A7T4T4V3"/>
<dbReference type="Proteomes" id="UP000595221">
    <property type="component" value="Chromosome"/>
</dbReference>
<dbReference type="RefSeq" id="WP_198490774.1">
    <property type="nucleotide sequence ID" value="NZ_CP066078.1"/>
</dbReference>
<feature type="transmembrane region" description="Helical" evidence="1">
    <location>
        <begin position="46"/>
        <end position="67"/>
    </location>
</feature>
<gene>
    <name evidence="2" type="ORF">I6H58_03095</name>
</gene>
<reference evidence="2 3" key="1">
    <citation type="submission" date="2020-12" db="EMBL/GenBank/DDBJ databases">
        <title>FDA dAtabase for Regulatory Grade micrObial Sequences (FDA-ARGOS): Supporting development and validation of Infectious Disease Dx tests.</title>
        <authorList>
            <person name="Sproer C."/>
            <person name="Gronow S."/>
            <person name="Severitt S."/>
            <person name="Schroder I."/>
            <person name="Tallon L."/>
            <person name="Sadzewicz L."/>
            <person name="Zhao X."/>
            <person name="Boylan J."/>
            <person name="Ott S."/>
            <person name="Bowen H."/>
            <person name="Vavikolanu K."/>
            <person name="Mehta A."/>
            <person name="Aluvathingal J."/>
            <person name="Nadendla S."/>
            <person name="Lowell S."/>
            <person name="Myers T."/>
            <person name="Yan Y."/>
            <person name="Sichtig H."/>
        </authorList>
    </citation>
    <scope>NUCLEOTIDE SEQUENCE [LARGE SCALE GENOMIC DNA]</scope>
    <source>
        <strain evidence="2 3">FDAARGOS_1001</strain>
    </source>
</reference>
<name>A0A7T4T4V3_9MICC</name>
<evidence type="ECO:0000313" key="3">
    <source>
        <dbReference type="Proteomes" id="UP000595221"/>
    </source>
</evidence>
<keyword evidence="1" id="KW-0472">Membrane</keyword>
<sequence>MRHFRNREADPFGDERDPWWRRTRRPGKELFEAAAHWAEASRARTLLVGVIALVIIVAWFLLLALVFGQLGEPQAATVPIGATGAGAVAPRVVVS</sequence>
<accession>A0A7T4T4V3</accession>
<evidence type="ECO:0000313" key="2">
    <source>
        <dbReference type="EMBL" id="QQC59957.1"/>
    </source>
</evidence>
<keyword evidence="1" id="KW-1133">Transmembrane helix</keyword>
<evidence type="ECO:0000256" key="1">
    <source>
        <dbReference type="SAM" id="Phobius"/>
    </source>
</evidence>
<keyword evidence="1" id="KW-0812">Transmembrane</keyword>
<protein>
    <submittedName>
        <fullName evidence="2">Uncharacterized protein</fullName>
    </submittedName>
</protein>
<proteinExistence type="predicted"/>